<accession>A0A6A6HNK1</accession>
<dbReference type="AlphaFoldDB" id="A0A6A6HNK1"/>
<sequence>MLLLLVRQSLAPACRLVRLTTFVLPRICGAMTVSKAGNRGRGVCTESLPLRDMRSLSRVPSLRSVSYRSNVRQDGITKAKFADQ</sequence>
<name>A0A6A6HNK1_VIRVR</name>
<evidence type="ECO:0000313" key="1">
    <source>
        <dbReference type="EMBL" id="KAF2239571.1"/>
    </source>
</evidence>
<dbReference type="Proteomes" id="UP000800092">
    <property type="component" value="Unassembled WGS sequence"/>
</dbReference>
<dbReference type="EMBL" id="ML991772">
    <property type="protein sequence ID" value="KAF2239571.1"/>
    <property type="molecule type" value="Genomic_DNA"/>
</dbReference>
<keyword evidence="2" id="KW-1185">Reference proteome</keyword>
<proteinExistence type="predicted"/>
<gene>
    <name evidence="1" type="ORF">EV356DRAFT_499754</name>
</gene>
<feature type="non-terminal residue" evidence="1">
    <location>
        <position position="1"/>
    </location>
</feature>
<protein>
    <submittedName>
        <fullName evidence="1">Uncharacterized protein</fullName>
    </submittedName>
</protein>
<organism evidence="1 2">
    <name type="scientific">Viridothelium virens</name>
    <name type="common">Speckled blister lichen</name>
    <name type="synonym">Trypethelium virens</name>
    <dbReference type="NCBI Taxonomy" id="1048519"/>
    <lineage>
        <taxon>Eukaryota</taxon>
        <taxon>Fungi</taxon>
        <taxon>Dikarya</taxon>
        <taxon>Ascomycota</taxon>
        <taxon>Pezizomycotina</taxon>
        <taxon>Dothideomycetes</taxon>
        <taxon>Dothideomycetes incertae sedis</taxon>
        <taxon>Trypetheliales</taxon>
        <taxon>Trypetheliaceae</taxon>
        <taxon>Viridothelium</taxon>
    </lineage>
</organism>
<evidence type="ECO:0000313" key="2">
    <source>
        <dbReference type="Proteomes" id="UP000800092"/>
    </source>
</evidence>
<reference evidence="1" key="1">
    <citation type="journal article" date="2020" name="Stud. Mycol.">
        <title>101 Dothideomycetes genomes: a test case for predicting lifestyles and emergence of pathogens.</title>
        <authorList>
            <person name="Haridas S."/>
            <person name="Albert R."/>
            <person name="Binder M."/>
            <person name="Bloem J."/>
            <person name="Labutti K."/>
            <person name="Salamov A."/>
            <person name="Andreopoulos B."/>
            <person name="Baker S."/>
            <person name="Barry K."/>
            <person name="Bills G."/>
            <person name="Bluhm B."/>
            <person name="Cannon C."/>
            <person name="Castanera R."/>
            <person name="Culley D."/>
            <person name="Daum C."/>
            <person name="Ezra D."/>
            <person name="Gonzalez J."/>
            <person name="Henrissat B."/>
            <person name="Kuo A."/>
            <person name="Liang C."/>
            <person name="Lipzen A."/>
            <person name="Lutzoni F."/>
            <person name="Magnuson J."/>
            <person name="Mondo S."/>
            <person name="Nolan M."/>
            <person name="Ohm R."/>
            <person name="Pangilinan J."/>
            <person name="Park H.-J."/>
            <person name="Ramirez L."/>
            <person name="Alfaro M."/>
            <person name="Sun H."/>
            <person name="Tritt A."/>
            <person name="Yoshinaga Y."/>
            <person name="Zwiers L.-H."/>
            <person name="Turgeon B."/>
            <person name="Goodwin S."/>
            <person name="Spatafora J."/>
            <person name="Crous P."/>
            <person name="Grigoriev I."/>
        </authorList>
    </citation>
    <scope>NUCLEOTIDE SEQUENCE</scope>
    <source>
        <strain evidence="1">Tuck. ex Michener</strain>
    </source>
</reference>